<proteinExistence type="predicted"/>
<dbReference type="Proteomes" id="UP000191133">
    <property type="component" value="Unassembled WGS sequence"/>
</dbReference>
<gene>
    <name evidence="1" type="ORF">SAMN04488690_1625</name>
</gene>
<dbReference type="RefSeq" id="WP_080149242.1">
    <property type="nucleotide sequence ID" value="NZ_FWEU01000002.1"/>
</dbReference>
<evidence type="ECO:0000313" key="2">
    <source>
        <dbReference type="Proteomes" id="UP000191133"/>
    </source>
</evidence>
<sequence length="1201" mass="126172">MTISATDIKLRQSQRLTDNPDGGGRMIQAEVQDGAMNNLFPDIGDEERTTGRATLRKMFVHIDTSNVDVLKDAIGVLIEPPSDPNVTVSMFATGSYSDVRLDAKNRVESYITRGTESRFILMGNHFVGQMTLLVYTTADAPSPDINDNLSLMTLPASGYDEAEQYVRVKSVLSRTKRTFTDDQGAFERDVLVIELVNALLRNFYGQEVVRFTASKPATRVYETNVVDANSYHSVKRLAASGKPGDLSVQVDTPYVPIVPTSTAETPVSDALAGLGTMSFVPSGAAGSLALNFASSFQAGTPVARYLGTGMAVGSVKVMAGSVELTDDGNGALTSAAVTPWGGTVDYQAGVVSITHSSGTASTSVSITATPAGAIPMQGYTDEIAVTQNNQGMVWLIQAIPLPAPGTVIVDYRALGRWIRLSDNGKGQLVGKPGQGGGTVNYATGSIVLTAGALPDLKSSIIAAWGTPVIAEARSGDAAIQAPSLQFVLGEGAAVPGSVSMTLRIGGGDVVVTDNGTGGLLIGGQLRGSISYATGEVSLRPGSLPDADSNLAITYDSAQALHSAPQPVPDGSGIVSFLLPQGPVRAGSVLLDWVISVLRDRNDLASAPQPMRVIAKDDGNGNVVAVSVGDTAASAVLGSVNYSTGAVTLQAGKFTVHQVSYPKYELRSGRLKVVGYERLDVLAQFSAGTIISAAWMLAGDSSEQAQETLPLPAMQLQLTPAISDSIVPGSIRFSFRGRTYIDRSGGLYHSVDPQTGAGVYAGTVDYTSGLVNLIQWQPGGTNAVQVLSLLTRIADPGVAFSFFRAPGSPLRPGVFTLRANRLDGELLTATADINGDIASAEIRGSVDWESGVAKVQFGQLVPVAGNEGQPWFDPALVEGDQVWRPTLVLPGSIYMGAVVYRSIPLSEVVIGLSSVRLPSDGRVPAFKPGQTVLIHHTAKHSITAPQAGQVVPFGRTRIAGIEVRDSKGAAVDSAWYAVDLALGRLTFSDPLNLAAYTLPIVISERVEDRRLVVQPQITGEIEINTALTHDYPAGEAMISAALRLGEANGSLDLQARSVNLFDQAAWTGVWSDILIGSAAPGTFNDTDYPLLVANADAITERWAIRFTSSTTFEVMGETVGTITSGATTSDCAPVNPRTGRPYFTIPRAGWGSGWSTNNVVRFNTVGGLAPIWMVRTTLPGTPEGVVDSTRFQVIGNVAGVQV</sequence>
<protein>
    <submittedName>
        <fullName evidence="1">Uncharacterized protein</fullName>
    </submittedName>
</protein>
<evidence type="ECO:0000313" key="1">
    <source>
        <dbReference type="EMBL" id="SLM23918.1"/>
    </source>
</evidence>
<name>A0A1W1GXA3_9GAMM</name>
<organism evidence="1 2">
    <name type="scientific">Stenotrophomonas indicatrix</name>
    <dbReference type="NCBI Taxonomy" id="2045451"/>
    <lineage>
        <taxon>Bacteria</taxon>
        <taxon>Pseudomonadati</taxon>
        <taxon>Pseudomonadota</taxon>
        <taxon>Gammaproteobacteria</taxon>
        <taxon>Lysobacterales</taxon>
        <taxon>Lysobacteraceae</taxon>
        <taxon>Stenotrophomonas</taxon>
    </lineage>
</organism>
<reference evidence="2" key="1">
    <citation type="submission" date="2016-10" db="EMBL/GenBank/DDBJ databases">
        <authorList>
            <person name="Varghese N."/>
        </authorList>
    </citation>
    <scope>NUCLEOTIDE SEQUENCE [LARGE SCALE GENOMIC DNA]</scope>
    <source>
        <strain evidence="2">92MFCol6.1</strain>
    </source>
</reference>
<dbReference type="EMBL" id="FWEU01000002">
    <property type="protein sequence ID" value="SLM23918.1"/>
    <property type="molecule type" value="Genomic_DNA"/>
</dbReference>
<dbReference type="AlphaFoldDB" id="A0A1W1GXA3"/>
<accession>A0A1W1GXA3</accession>